<reference evidence="3 4" key="1">
    <citation type="submission" date="2018-08" db="EMBL/GenBank/DDBJ databases">
        <title>Isolation, diversity and antifungal activity of Actinobacteria from cow dung.</title>
        <authorList>
            <person name="Ling L."/>
        </authorList>
    </citation>
    <scope>NUCLEOTIDE SEQUENCE [LARGE SCALE GENOMIC DNA]</scope>
    <source>
        <strain evidence="3 4">NEAU-LLE</strain>
    </source>
</reference>
<keyword evidence="2" id="KW-1133">Transmembrane helix</keyword>
<evidence type="ECO:0000313" key="4">
    <source>
        <dbReference type="Proteomes" id="UP000262172"/>
    </source>
</evidence>
<feature type="compositionally biased region" description="Low complexity" evidence="1">
    <location>
        <begin position="93"/>
        <end position="104"/>
    </location>
</feature>
<keyword evidence="2" id="KW-0472">Membrane</keyword>
<accession>A0A371NRX1</accession>
<gene>
    <name evidence="3" type="ORF">DY023_13745</name>
</gene>
<evidence type="ECO:0000256" key="1">
    <source>
        <dbReference type="SAM" id="MobiDB-lite"/>
    </source>
</evidence>
<feature type="transmembrane region" description="Helical" evidence="2">
    <location>
        <begin position="26"/>
        <end position="47"/>
    </location>
</feature>
<feature type="compositionally biased region" description="Pro residues" evidence="1">
    <location>
        <begin position="105"/>
        <end position="119"/>
    </location>
</feature>
<feature type="compositionally biased region" description="Polar residues" evidence="1">
    <location>
        <begin position="126"/>
        <end position="135"/>
    </location>
</feature>
<name>A0A371NRX1_9MICO</name>
<keyword evidence="4" id="KW-1185">Reference proteome</keyword>
<dbReference type="Proteomes" id="UP000262172">
    <property type="component" value="Unassembled WGS sequence"/>
</dbReference>
<dbReference type="AlphaFoldDB" id="A0A371NRX1"/>
<feature type="region of interest" description="Disordered" evidence="1">
    <location>
        <begin position="52"/>
        <end position="156"/>
    </location>
</feature>
<comment type="caution">
    <text evidence="3">The sequence shown here is derived from an EMBL/GenBank/DDBJ whole genome shotgun (WGS) entry which is preliminary data.</text>
</comment>
<feature type="compositionally biased region" description="Basic and acidic residues" evidence="1">
    <location>
        <begin position="136"/>
        <end position="156"/>
    </location>
</feature>
<dbReference type="RefSeq" id="WP_116242906.1">
    <property type="nucleotide sequence ID" value="NZ_QUAB01000046.1"/>
</dbReference>
<organism evidence="3 4">
    <name type="scientific">Microbacterium bovistercoris</name>
    <dbReference type="NCBI Taxonomy" id="2293570"/>
    <lineage>
        <taxon>Bacteria</taxon>
        <taxon>Bacillati</taxon>
        <taxon>Actinomycetota</taxon>
        <taxon>Actinomycetes</taxon>
        <taxon>Micrococcales</taxon>
        <taxon>Microbacteriaceae</taxon>
        <taxon>Microbacterium</taxon>
    </lineage>
</organism>
<evidence type="ECO:0000313" key="3">
    <source>
        <dbReference type="EMBL" id="REJ04507.1"/>
    </source>
</evidence>
<keyword evidence="2" id="KW-0812">Transmembrane</keyword>
<sequence length="156" mass="15825">MPEAVTPEPVFVDPAGRRMRWIRRTLWALVVLAVAYVALAISAFLGGPSIDAPLLPQPRAAVAPPAPTTVPKTADAVPVEPSADPVDVPGEQADTADPAPASVPSAPPAPSTAPAPAPEPTETAPGSSGTAPGQNRSRETPGDTRKADPTPKPRAS</sequence>
<dbReference type="EMBL" id="QUAB01000046">
    <property type="protein sequence ID" value="REJ04507.1"/>
    <property type="molecule type" value="Genomic_DNA"/>
</dbReference>
<evidence type="ECO:0000256" key="2">
    <source>
        <dbReference type="SAM" id="Phobius"/>
    </source>
</evidence>
<proteinExistence type="predicted"/>
<feature type="compositionally biased region" description="Low complexity" evidence="1">
    <location>
        <begin position="52"/>
        <end position="79"/>
    </location>
</feature>
<protein>
    <submittedName>
        <fullName evidence="3">Uncharacterized protein</fullName>
    </submittedName>
</protein>